<name>A0A432V6W6_9HYPH</name>
<sequence>MAEIDHRQFAQAFAARLSEIGYSLGRAAEKWPDTNKAMLSRATTGKPISAGNFLLLCQLAGLDPFDFLDTGKHRRVTIKTILNQSVTAAAKRETSECPS</sequence>
<protein>
    <recommendedName>
        <fullName evidence="3">XRE family transcriptional regulator</fullName>
    </recommendedName>
</protein>
<proteinExistence type="predicted"/>
<dbReference type="AlphaFoldDB" id="A0A432V6W6"/>
<reference evidence="1 2" key="1">
    <citation type="submission" date="2018-11" db="EMBL/GenBank/DDBJ databases">
        <title>Pseudaminobacter arsenicus sp. nov., an arsenic-resistant bacterium isolated from arsenic-rich aquifers.</title>
        <authorList>
            <person name="Mu Y."/>
        </authorList>
    </citation>
    <scope>NUCLEOTIDE SEQUENCE [LARGE SCALE GENOMIC DNA]</scope>
    <source>
        <strain evidence="1 2">CB3</strain>
    </source>
</reference>
<organism evidence="1 2">
    <name type="scientific">Borborobacter arsenicus</name>
    <dbReference type="NCBI Taxonomy" id="1851146"/>
    <lineage>
        <taxon>Bacteria</taxon>
        <taxon>Pseudomonadati</taxon>
        <taxon>Pseudomonadota</taxon>
        <taxon>Alphaproteobacteria</taxon>
        <taxon>Hyphomicrobiales</taxon>
        <taxon>Phyllobacteriaceae</taxon>
        <taxon>Borborobacter</taxon>
    </lineage>
</organism>
<evidence type="ECO:0000313" key="1">
    <source>
        <dbReference type="EMBL" id="RUM97898.1"/>
    </source>
</evidence>
<comment type="caution">
    <text evidence="1">The sequence shown here is derived from an EMBL/GenBank/DDBJ whole genome shotgun (WGS) entry which is preliminary data.</text>
</comment>
<keyword evidence="2" id="KW-1185">Reference proteome</keyword>
<evidence type="ECO:0008006" key="3">
    <source>
        <dbReference type="Google" id="ProtNLM"/>
    </source>
</evidence>
<dbReference type="OrthoDB" id="8115867at2"/>
<dbReference type="RefSeq" id="WP_128626769.1">
    <property type="nucleotide sequence ID" value="NZ_RKST01000008.1"/>
</dbReference>
<gene>
    <name evidence="1" type="ORF">EET67_09785</name>
</gene>
<dbReference type="EMBL" id="RKST01000008">
    <property type="protein sequence ID" value="RUM97898.1"/>
    <property type="molecule type" value="Genomic_DNA"/>
</dbReference>
<evidence type="ECO:0000313" key="2">
    <source>
        <dbReference type="Proteomes" id="UP000281647"/>
    </source>
</evidence>
<accession>A0A432V6W6</accession>
<dbReference type="Proteomes" id="UP000281647">
    <property type="component" value="Unassembled WGS sequence"/>
</dbReference>